<feature type="compositionally biased region" description="Basic and acidic residues" evidence="1">
    <location>
        <begin position="94"/>
        <end position="109"/>
    </location>
</feature>
<dbReference type="GO" id="GO:0005816">
    <property type="term" value="C:spindle pole body"/>
    <property type="evidence" value="ECO:0007669"/>
    <property type="project" value="TreeGrafter"/>
</dbReference>
<dbReference type="Proteomes" id="UP000215127">
    <property type="component" value="Chromosome 6"/>
</dbReference>
<reference evidence="2 3" key="1">
    <citation type="submission" date="2016-06" db="EMBL/GenBank/DDBJ databases">
        <authorList>
            <person name="Kjaerup R.B."/>
            <person name="Dalgaard T.S."/>
            <person name="Juul-Madsen H.R."/>
        </authorList>
    </citation>
    <scope>NUCLEOTIDE SEQUENCE [LARGE SCALE GENOMIC DNA]</scope>
</reference>
<feature type="compositionally biased region" description="Low complexity" evidence="1">
    <location>
        <begin position="1112"/>
        <end position="1127"/>
    </location>
</feature>
<keyword evidence="3" id="KW-1185">Reference proteome</keyword>
<organism evidence="2 3">
    <name type="scientific">Zymoseptoria tritici (strain ST99CH_3D7)</name>
    <dbReference type="NCBI Taxonomy" id="1276538"/>
    <lineage>
        <taxon>Eukaryota</taxon>
        <taxon>Fungi</taxon>
        <taxon>Dikarya</taxon>
        <taxon>Ascomycota</taxon>
        <taxon>Pezizomycotina</taxon>
        <taxon>Dothideomycetes</taxon>
        <taxon>Dothideomycetidae</taxon>
        <taxon>Mycosphaerellales</taxon>
        <taxon>Mycosphaerellaceae</taxon>
        <taxon>Zymoseptoria</taxon>
    </lineage>
</organism>
<feature type="compositionally biased region" description="Low complexity" evidence="1">
    <location>
        <begin position="980"/>
        <end position="999"/>
    </location>
</feature>
<evidence type="ECO:0008006" key="4">
    <source>
        <dbReference type="Google" id="ProtNLM"/>
    </source>
</evidence>
<dbReference type="PANTHER" id="PTHR37271:SF1">
    <property type="entry name" value="KARYOGAMY PROTEIN KAR9"/>
    <property type="match status" value="1"/>
</dbReference>
<evidence type="ECO:0000313" key="2">
    <source>
        <dbReference type="EMBL" id="SMQ51571.1"/>
    </source>
</evidence>
<feature type="region of interest" description="Disordered" evidence="1">
    <location>
        <begin position="231"/>
        <end position="263"/>
    </location>
</feature>
<dbReference type="InterPro" id="IPR013889">
    <property type="entry name" value="Karyogamy_KAR9"/>
</dbReference>
<feature type="compositionally biased region" description="Low complexity" evidence="1">
    <location>
        <begin position="854"/>
        <end position="876"/>
    </location>
</feature>
<feature type="compositionally biased region" description="Polar residues" evidence="1">
    <location>
        <begin position="770"/>
        <end position="782"/>
    </location>
</feature>
<dbReference type="GO" id="GO:0051293">
    <property type="term" value="P:establishment of spindle localization"/>
    <property type="evidence" value="ECO:0007669"/>
    <property type="project" value="TreeGrafter"/>
</dbReference>
<dbReference type="GO" id="GO:0031578">
    <property type="term" value="P:mitotic spindle orientation checkpoint signaling"/>
    <property type="evidence" value="ECO:0007669"/>
    <property type="project" value="TreeGrafter"/>
</dbReference>
<evidence type="ECO:0000313" key="3">
    <source>
        <dbReference type="Proteomes" id="UP000215127"/>
    </source>
</evidence>
<sequence length="1152" mass="123217">MLNIPTWLPSARHDIKQHAAIIVVSSLTSQISVLRKPAVSGADRTRTFDASAPAPPDIPRCLRTAASTGDLSNKRKSGAKRLTLGLELFQRTLEKQKRQREEKGVIHEQQRRRKSHNLALRETHGGLADCPPIHPDFDFEPWHRVRPDEVSSRSQRRRTTAIMPSARRVGGGVRLSGGPVLTDNETSTFESDISSVVDISDHLAASEDDTEDEYRDTNKYRMPECGKTRLGLHTKEPLSPTPRVGVRREGSGTPTMSGRGGLVNGGPPPSMDFSSQPWQSTVSVAGAENDTAGDGDSIRTTVTRPGSVYTLGRASFTGQLAQLTSMRLPDATSLAKRISSMATSTEAAQALADASEQIRMWIRQAENVLNGLNAEDDVEWAAAGGREGIQDVDGAIGRFEQLVEVYVLSIERLQTRPDVCLLSKEEIRASGVNLETIIGNWQGIKDTLKSIKFQVEVAMEWEELWNTVLGEISQEMNGLNQLVFEMEEKRHQGAESLLSSRDSIDLSELETIVEDAPGRAKANANANNRFSVVMPFSSTGVPLHAPPPLASGEQKEDSSLLALFARMQPLRAALDFLPMRLAAWHRRGNDTFPSACLDLDQRQTELEIQWTKLEADAESLRRELGEDRWVLVFRNAGRQAMKMCESIMRSVEKVKESVSKVEQVGDKVENYEAKKRHYGPAIERVIAIIDRGVKDRLTVNGEILRLQSDIKKRWARLQTEILEMDGLVEELARRKEEEEGMHLRDSVSSSTVISEQRSVGSGSRGEGITPATSPASSVIVTNGGSGRKSSFGAKTTPTHLSSGNLRSSTGGGGRASSRLSPGGNGGGTAHSTVPRRSLLPRKSNADFHSTPSRTTSSPGVGTAGTAGSSASPGRPAVNWPSRGEVTPQPGKGRFVNAVKSEVKDFRPLSAFEPSPYAKGPITPKRFQRATAVEGGQGQNAKTPGLRHVSAPTGAGSSIPAPVTSSARKVSGGSAGLSKNGAATPGARARATSASHATSTKTGHLGPSSRLANSTSSTNPAATNGANGHLTSSTNTNTLKSTRSLAFLVPRPGSRAGSRAASRLADSGIGDEGGSSVDGNEADNESPTHWKERPGSSSRANGGRPGSRGVGGRRSSLLGGRSSAMGGRARSRLDGLVGGEGGDDGGLRPKWRP</sequence>
<dbReference type="EMBL" id="LT853697">
    <property type="protein sequence ID" value="SMQ51571.1"/>
    <property type="molecule type" value="Genomic_DNA"/>
</dbReference>
<dbReference type="STRING" id="1276538.A0A1X7RWH4"/>
<name>A0A1X7RWH4_ZYMT9</name>
<feature type="compositionally biased region" description="Polar residues" evidence="1">
    <location>
        <begin position="792"/>
        <end position="805"/>
    </location>
</feature>
<dbReference type="GO" id="GO:0005938">
    <property type="term" value="C:cell cortex"/>
    <property type="evidence" value="ECO:0007669"/>
    <property type="project" value="TreeGrafter"/>
</dbReference>
<proteinExistence type="predicted"/>
<dbReference type="AlphaFoldDB" id="A0A1X7RWH4"/>
<dbReference type="GO" id="GO:0043332">
    <property type="term" value="C:mating projection tip"/>
    <property type="evidence" value="ECO:0007669"/>
    <property type="project" value="TreeGrafter"/>
</dbReference>
<feature type="compositionally biased region" description="Polar residues" evidence="1">
    <location>
        <begin position="746"/>
        <end position="761"/>
    </location>
</feature>
<feature type="region of interest" description="Disordered" evidence="1">
    <location>
        <begin position="94"/>
        <end position="116"/>
    </location>
</feature>
<feature type="region of interest" description="Disordered" evidence="1">
    <location>
        <begin position="736"/>
        <end position="894"/>
    </location>
</feature>
<feature type="compositionally biased region" description="Gly residues" evidence="1">
    <location>
        <begin position="1102"/>
        <end position="1111"/>
    </location>
</feature>
<feature type="compositionally biased region" description="Polar residues" evidence="1">
    <location>
        <begin position="1009"/>
        <end position="1025"/>
    </location>
</feature>
<gene>
    <name evidence="2" type="ORF">ZT3D7_G6724</name>
</gene>
<dbReference type="PANTHER" id="PTHR37271">
    <property type="entry name" value="KARYOGAMY PROTEIN KAR9"/>
    <property type="match status" value="1"/>
</dbReference>
<feature type="compositionally biased region" description="Basic and acidic residues" evidence="1">
    <location>
        <begin position="736"/>
        <end position="745"/>
    </location>
</feature>
<dbReference type="Pfam" id="PF08580">
    <property type="entry name" value="KAR9"/>
    <property type="match status" value="1"/>
</dbReference>
<feature type="region of interest" description="Disordered" evidence="1">
    <location>
        <begin position="932"/>
        <end position="1152"/>
    </location>
</feature>
<evidence type="ECO:0000256" key="1">
    <source>
        <dbReference type="SAM" id="MobiDB-lite"/>
    </source>
</evidence>
<accession>A0A1X7RWH4</accession>
<protein>
    <recommendedName>
        <fullName evidence="4">Karyogamy protein</fullName>
    </recommendedName>
</protein>
<feature type="compositionally biased region" description="Low complexity" evidence="1">
    <location>
        <begin position="1029"/>
        <end position="1067"/>
    </location>
</feature>
<dbReference type="GO" id="GO:0030473">
    <property type="term" value="P:nuclear migration along microtubule"/>
    <property type="evidence" value="ECO:0007669"/>
    <property type="project" value="TreeGrafter"/>
</dbReference>